<reference evidence="2 3" key="1">
    <citation type="submission" date="2016-10" db="EMBL/GenBank/DDBJ databases">
        <authorList>
            <person name="de Groot N.N."/>
        </authorList>
    </citation>
    <scope>NUCLEOTIDE SEQUENCE [LARGE SCALE GENOMIC DNA]</scope>
    <source>
        <strain evidence="2 3">CGMCC 1.7054</strain>
    </source>
</reference>
<protein>
    <submittedName>
        <fullName evidence="2">Uncharacterized NAD(P)/FAD-binding protein YdhS</fullName>
    </submittedName>
</protein>
<dbReference type="Pfam" id="PF13454">
    <property type="entry name" value="NAD_binding_9"/>
    <property type="match status" value="1"/>
</dbReference>
<gene>
    <name evidence="2" type="ORF">SAMN04487966_11230</name>
</gene>
<dbReference type="Gene3D" id="3.50.50.60">
    <property type="entry name" value="FAD/NAD(P)-binding domain"/>
    <property type="match status" value="1"/>
</dbReference>
<name>A0A1I7MRW1_9MICC</name>
<feature type="domain" description="FAD-dependent urate hydroxylase HpyO/Asp monooxygenase CreE-like FAD/NAD(P)-binding" evidence="1">
    <location>
        <begin position="16"/>
        <end position="186"/>
    </location>
</feature>
<evidence type="ECO:0000259" key="1">
    <source>
        <dbReference type="Pfam" id="PF13454"/>
    </source>
</evidence>
<dbReference type="PANTHER" id="PTHR40254:SF1">
    <property type="entry name" value="BLR0577 PROTEIN"/>
    <property type="match status" value="1"/>
</dbReference>
<dbReference type="InterPro" id="IPR052189">
    <property type="entry name" value="L-asp_N-monooxygenase_NS-form"/>
</dbReference>
<dbReference type="InterPro" id="IPR038732">
    <property type="entry name" value="HpyO/CreE_NAD-binding"/>
</dbReference>
<evidence type="ECO:0000313" key="3">
    <source>
        <dbReference type="Proteomes" id="UP000198881"/>
    </source>
</evidence>
<organism evidence="2 3">
    <name type="scientific">Micrococcus terreus</name>
    <dbReference type="NCBI Taxonomy" id="574650"/>
    <lineage>
        <taxon>Bacteria</taxon>
        <taxon>Bacillati</taxon>
        <taxon>Actinomycetota</taxon>
        <taxon>Actinomycetes</taxon>
        <taxon>Micrococcales</taxon>
        <taxon>Micrococcaceae</taxon>
        <taxon>Micrococcus</taxon>
    </lineage>
</organism>
<dbReference type="STRING" id="574650.SAMN04487966_11230"/>
<dbReference type="EMBL" id="FPCG01000012">
    <property type="protein sequence ID" value="SFV24641.1"/>
    <property type="molecule type" value="Genomic_DNA"/>
</dbReference>
<dbReference type="InterPro" id="IPR036188">
    <property type="entry name" value="FAD/NAD-bd_sf"/>
</dbReference>
<accession>A0A1I7MRW1</accession>
<dbReference type="PANTHER" id="PTHR40254">
    <property type="entry name" value="BLR0577 PROTEIN"/>
    <property type="match status" value="1"/>
</dbReference>
<dbReference type="RefSeq" id="WP_091699200.1">
    <property type="nucleotide sequence ID" value="NZ_FPCG01000012.1"/>
</dbReference>
<evidence type="ECO:0000313" key="2">
    <source>
        <dbReference type="EMBL" id="SFV24641.1"/>
    </source>
</evidence>
<sequence length="654" mass="70473">MPGTATAADTRTQTVAVVGCGPRGTSFLERLLAVLEHEGEDLTGVQLRIVVLDPDQPGPGHVWRTDQSPLLLMNTPSFFPTAAPTGDEGLVTSSVGRAFEDWRQAHPEEARGLGRNDYPPRAMYGRYLTDLYGQVTQALQARDVVGTLEWVQAEVTSLEAAQEGRWRLVWADGELTADSVVLAVGHVPARPTREQQRLESVGSELGLHYRGPNIPCDLDYDAVPAGADVLVRGMGLNFFDALAQFTLGRGGAFEPTGEGAGRALRYVPSGEEPVLHPCSRRGTPYFPKAELDAFVPHGVALKYFVAPTVQELEHAHGPLDFGVHLWPLIHRDVIRAYYFHLVRTRPEVLGGVEPAAEFFSGLVGLLEAAGRGEPVTARQAEELLHRYAPDMPFFDTRALARPFQDRVFGTGVEYQTAVEDLLEGVCAEADQGEDSPLMVAVGTLHAARLLVKRLVAEGRITDASRLRDVKGWFETLVEGLASGPPLLRMEQLLAVARAGLVRFVGPDPQIEVDAGRGLFTVSSPQVGGGEEPQDVQRGTWLIEAMMPANRVQRSGSALVSGMLTSGLAAPYMAQDEEGDEIPGRGLSVTERPYQLLSAEGQVRTGVYVLGLQLASVQWGTAIAAEAGQDAEGRAMTLGDAHAAAQDVLRRAAAL</sequence>
<keyword evidence="3" id="KW-1185">Reference proteome</keyword>
<proteinExistence type="predicted"/>
<dbReference type="Proteomes" id="UP000198881">
    <property type="component" value="Unassembled WGS sequence"/>
</dbReference>
<dbReference type="AlphaFoldDB" id="A0A1I7MRW1"/>
<dbReference type="OrthoDB" id="3653265at2"/>
<dbReference type="SUPFAM" id="SSF51905">
    <property type="entry name" value="FAD/NAD(P)-binding domain"/>
    <property type="match status" value="1"/>
</dbReference>